<sequence length="65" mass="7230">MAGKRGVIFEYVPNGPYIKVSAIDEETGTEVSIVGDARATQSELQRIARMKLERRLDQLSGKPRP</sequence>
<feature type="domain" description="DUF6898" evidence="1">
    <location>
        <begin position="5"/>
        <end position="58"/>
    </location>
</feature>
<dbReference type="GeneID" id="300654535"/>
<keyword evidence="3" id="KW-1185">Reference proteome</keyword>
<dbReference type="EMBL" id="WXYQ01000006">
    <property type="protein sequence ID" value="NBG95832.1"/>
    <property type="molecule type" value="Genomic_DNA"/>
</dbReference>
<dbReference type="OrthoDB" id="8454594at2"/>
<reference evidence="2 3" key="1">
    <citation type="journal article" date="2016" name="Int. J. Syst. Evol. Microbiol.">
        <title>Pyruvatibacter mobilis gen. nov., sp. nov., a marine bacterium from the culture broth of Picochlorum sp. 122.</title>
        <authorList>
            <person name="Wang G."/>
            <person name="Tang M."/>
            <person name="Wu H."/>
            <person name="Dai S."/>
            <person name="Li T."/>
            <person name="Chen C."/>
            <person name="He H."/>
            <person name="Fan J."/>
            <person name="Xiang W."/>
            <person name="Li X."/>
        </authorList>
    </citation>
    <scope>NUCLEOTIDE SEQUENCE [LARGE SCALE GENOMIC DNA]</scope>
    <source>
        <strain evidence="2 3">GYP-11</strain>
    </source>
</reference>
<accession>A0A845QBA0</accession>
<dbReference type="InterPro" id="IPR054193">
    <property type="entry name" value="DUF6898"/>
</dbReference>
<dbReference type="AlphaFoldDB" id="A0A845QBA0"/>
<name>A0A845QBA0_9HYPH</name>
<dbReference type="Proteomes" id="UP000470384">
    <property type="component" value="Unassembled WGS sequence"/>
</dbReference>
<gene>
    <name evidence="2" type="ORF">GTQ45_08805</name>
</gene>
<evidence type="ECO:0000313" key="2">
    <source>
        <dbReference type="EMBL" id="NBG95832.1"/>
    </source>
</evidence>
<comment type="caution">
    <text evidence="2">The sequence shown here is derived from an EMBL/GenBank/DDBJ whole genome shotgun (WGS) entry which is preliminary data.</text>
</comment>
<dbReference type="RefSeq" id="WP_160587721.1">
    <property type="nucleotide sequence ID" value="NZ_BMHN01000001.1"/>
</dbReference>
<proteinExistence type="predicted"/>
<protein>
    <recommendedName>
        <fullName evidence="1">DUF6898 domain-containing protein</fullName>
    </recommendedName>
</protein>
<organism evidence="2 3">
    <name type="scientific">Pyruvatibacter mobilis</name>
    <dbReference type="NCBI Taxonomy" id="1712261"/>
    <lineage>
        <taxon>Bacteria</taxon>
        <taxon>Pseudomonadati</taxon>
        <taxon>Pseudomonadota</taxon>
        <taxon>Alphaproteobacteria</taxon>
        <taxon>Hyphomicrobiales</taxon>
        <taxon>Parvibaculaceae</taxon>
        <taxon>Pyruvatibacter</taxon>
    </lineage>
</organism>
<evidence type="ECO:0000259" key="1">
    <source>
        <dbReference type="Pfam" id="PF21839"/>
    </source>
</evidence>
<evidence type="ECO:0000313" key="3">
    <source>
        <dbReference type="Proteomes" id="UP000470384"/>
    </source>
</evidence>
<dbReference type="Pfam" id="PF21839">
    <property type="entry name" value="DUF6898"/>
    <property type="match status" value="1"/>
</dbReference>